<dbReference type="GeneID" id="37007752"/>
<name>A0A2V1AUS4_9ASCO</name>
<feature type="region of interest" description="Disordered" evidence="1">
    <location>
        <begin position="202"/>
        <end position="363"/>
    </location>
</feature>
<keyword evidence="3" id="KW-1185">Reference proteome</keyword>
<feature type="compositionally biased region" description="Basic and acidic residues" evidence="1">
    <location>
        <begin position="321"/>
        <end position="330"/>
    </location>
</feature>
<sequence length="363" mass="41247">MISSSERIFKDVVERTRLGQDKELVHLLKQNQNAKSPLHEEVEKLIRDLNLMEYKVAQQVGQEVADNDGETEATSKEQRPPAIQADERTQRRLSYEIKNLTQGEPSNRGTPSTPAIAAVSNFRVNSRVTNLENHDYTPVPYERPRKGSIKQTLRKYKARLQNSELNEVQQRTASSQTVMAARRSSLVGEVLPDYIRKQLTIDNQQSETPEHEHEQNKTTEAPENQSTSDTSLRRSRSTKSKNTSSPSGEDQQNRSENLQSSSIRRSLENSQSNRFNNVLMNSSSLYVRKGDNSSNVSQDGLDSGLSEADKEYISPSSFTRSIEDINDHDVLLYNRTDEDDGDDDDDEDEDNDDEDDGDYLFKN</sequence>
<organism evidence="2 3">
    <name type="scientific">Candidozyma haemuli</name>
    <dbReference type="NCBI Taxonomy" id="45357"/>
    <lineage>
        <taxon>Eukaryota</taxon>
        <taxon>Fungi</taxon>
        <taxon>Dikarya</taxon>
        <taxon>Ascomycota</taxon>
        <taxon>Saccharomycotina</taxon>
        <taxon>Pichiomycetes</taxon>
        <taxon>Metschnikowiaceae</taxon>
        <taxon>Candidozyma</taxon>
    </lineage>
</organism>
<dbReference type="EMBL" id="PKFO01000003">
    <property type="protein sequence ID" value="PVH20621.1"/>
    <property type="molecule type" value="Genomic_DNA"/>
</dbReference>
<gene>
    <name evidence="2" type="ORF">CXQ85_002421</name>
</gene>
<feature type="region of interest" description="Disordered" evidence="1">
    <location>
        <begin position="62"/>
        <end position="91"/>
    </location>
</feature>
<feature type="compositionally biased region" description="Acidic residues" evidence="1">
    <location>
        <begin position="337"/>
        <end position="363"/>
    </location>
</feature>
<feature type="compositionally biased region" description="Polar residues" evidence="1">
    <location>
        <begin position="248"/>
        <end position="285"/>
    </location>
</feature>
<dbReference type="RefSeq" id="XP_025341561.1">
    <property type="nucleotide sequence ID" value="XM_025486096.1"/>
</dbReference>
<dbReference type="OrthoDB" id="4087010at2759"/>
<evidence type="ECO:0000256" key="1">
    <source>
        <dbReference type="SAM" id="MobiDB-lite"/>
    </source>
</evidence>
<feature type="compositionally biased region" description="Basic and acidic residues" evidence="1">
    <location>
        <begin position="208"/>
        <end position="217"/>
    </location>
</feature>
<protein>
    <submittedName>
        <fullName evidence="2">Uncharacterized protein</fullName>
    </submittedName>
</protein>
<dbReference type="AlphaFoldDB" id="A0A2V1AUS4"/>
<reference evidence="2 3" key="1">
    <citation type="submission" date="2017-12" db="EMBL/GenBank/DDBJ databases">
        <title>Genome Sequence of a Multidrug-Resistant Candida haemulonii Isolate from a Patient with Chronic Leg Ulcers in Israel.</title>
        <authorList>
            <person name="Chow N.A."/>
            <person name="Gade L."/>
            <person name="Batra D."/>
            <person name="Rowe L.A."/>
            <person name="Ben-Ami R."/>
            <person name="Loparev V.N."/>
            <person name="Litvintseva A.P."/>
        </authorList>
    </citation>
    <scope>NUCLEOTIDE SEQUENCE [LARGE SCALE GENOMIC DNA]</scope>
    <source>
        <strain evidence="2 3">B11899</strain>
    </source>
</reference>
<feature type="compositionally biased region" description="Basic and acidic residues" evidence="1">
    <location>
        <begin position="73"/>
        <end position="91"/>
    </location>
</feature>
<accession>A0A2V1AUS4</accession>
<proteinExistence type="predicted"/>
<evidence type="ECO:0000313" key="3">
    <source>
        <dbReference type="Proteomes" id="UP000244309"/>
    </source>
</evidence>
<evidence type="ECO:0000313" key="2">
    <source>
        <dbReference type="EMBL" id="PVH20621.1"/>
    </source>
</evidence>
<dbReference type="VEuPathDB" id="FungiDB:CXQ85_002421"/>
<dbReference type="Proteomes" id="UP000244309">
    <property type="component" value="Unassembled WGS sequence"/>
</dbReference>
<comment type="caution">
    <text evidence="2">The sequence shown here is derived from an EMBL/GenBank/DDBJ whole genome shotgun (WGS) entry which is preliminary data.</text>
</comment>